<dbReference type="InterPro" id="IPR032481">
    <property type="entry name" value="DUF5055"/>
</dbReference>
<protein>
    <submittedName>
        <fullName evidence="1">Uncharacterized protein</fullName>
    </submittedName>
</protein>
<sequence length="108" mass="12823">MEKITFQFENKTYTLEYTRETVKWMLRRGFNLDDLTSKSLIVLPELFAGAFRANHKDVKFELAERMLYTFKDRDKLFETLVKMFTKPINELLGEETDDEGNATAWEIV</sequence>
<name>A0A8S5N9L5_9CAUD</name>
<organism evidence="1">
    <name type="scientific">Siphoviridae sp. ctBmU27</name>
    <dbReference type="NCBI Taxonomy" id="2826189"/>
    <lineage>
        <taxon>Viruses</taxon>
        <taxon>Duplodnaviria</taxon>
        <taxon>Heunggongvirae</taxon>
        <taxon>Uroviricota</taxon>
        <taxon>Caudoviricetes</taxon>
    </lineage>
</organism>
<reference evidence="1" key="1">
    <citation type="journal article" date="2021" name="Proc. Natl. Acad. Sci. U.S.A.">
        <title>A Catalog of Tens of Thousands of Viruses from Human Metagenomes Reveals Hidden Associations with Chronic Diseases.</title>
        <authorList>
            <person name="Tisza M.J."/>
            <person name="Buck C.B."/>
        </authorList>
    </citation>
    <scope>NUCLEOTIDE SEQUENCE</scope>
    <source>
        <strain evidence="1">CtBmU27</strain>
    </source>
</reference>
<dbReference type="EMBL" id="BK015110">
    <property type="protein sequence ID" value="DAD91337.1"/>
    <property type="molecule type" value="Genomic_DNA"/>
</dbReference>
<accession>A0A8S5N9L5</accession>
<proteinExistence type="predicted"/>
<evidence type="ECO:0000313" key="1">
    <source>
        <dbReference type="EMBL" id="DAD91337.1"/>
    </source>
</evidence>
<dbReference type="Pfam" id="PF16478">
    <property type="entry name" value="DUF5055"/>
    <property type="match status" value="1"/>
</dbReference>